<evidence type="ECO:0000313" key="3">
    <source>
        <dbReference type="Proteomes" id="UP000283210"/>
    </source>
</evidence>
<reference evidence="2 3" key="1">
    <citation type="submission" date="2018-11" db="EMBL/GenBank/DDBJ databases">
        <authorList>
            <person name="Lopez-Roques C."/>
            <person name="Donnadieu C."/>
            <person name="Bouchez O."/>
            <person name="Klopp C."/>
            <person name="Cabau C."/>
            <person name="Zahm M."/>
        </authorList>
    </citation>
    <scope>NUCLEOTIDE SEQUENCE [LARGE SCALE GENOMIC DNA]</scope>
    <source>
        <strain evidence="2">RS831</strain>
        <tissue evidence="2">Whole body</tissue>
    </source>
</reference>
<gene>
    <name evidence="2" type="ORF">OJAV_G00127300</name>
</gene>
<feature type="region of interest" description="Disordered" evidence="1">
    <location>
        <begin position="121"/>
        <end position="144"/>
    </location>
</feature>
<feature type="compositionally biased region" description="Low complexity" evidence="1">
    <location>
        <begin position="381"/>
        <end position="399"/>
    </location>
</feature>
<dbReference type="AlphaFoldDB" id="A0A437CP52"/>
<sequence>MPETLNSSTNFSELSCGGATAWRSFKLVKGDIYEEIRNMQKLQLTVATLEDESKEMEERLQQLKEHMSKEKEERGHSRGFKWVSGQHIPFNSKHSTKKKENENVIQKHTGKVKIRVLKPESFTAPLQPPPPPSFQTNGQRTARRNRVKEAICGPCEVKTAGLVQMVNDEEEKEMGGIETSCLLDGNFSEEESARYFQEALKQWRGERRNGKEQLMDAALPLKSTMATQVDLLPNREAEERRGREEETPTVRVQFTQNKLTYMDRLLLKKHRRTPIENQSLSSNVGADLKYLPDEDTEEDAACTFTAEEEDLHLYYASLFALPDSSSGTKPQIVAPEPCFVIQILDETNINTTGEHAQQQKTENRMVSLVHQISETEKSLDSKAAQSGSSSAKRSSSFVKQPPKQSVTPRQHQTGRKLKPSQLQDTALEYSRSHIFKEHLPLLTAGPSSLRSTFTISPPRSIESTLLPNIYFLPQQIRSESSFFQEPASPAKLLEAARANLTSPNPVQHFKNQLLKDQFSSGSRMPARVHLTPTTPEPVLPISDPVPCQLPIGLFSKSTPRCEESPVFTSSTHISGDLTTNHSRQNTECIISHFSKINTVKMEENLELSVDSGDEMSSDSLSLALFEEDSSGEETQIQGHLATKKLKEKQSSASCFQEDSFIPAEPEKEKDLLSDKPERQPELLMSSFHSSFSSVLPSVSISPQVMQSQSVGTGSEHFCDLNGFSPLGLDVDTCHTHSPEHAFCGRQSSLHDLNPTGSVNDMSTPVPSGAVITTPGPPSVPTHSFSQAAREIMEISNMDPEGCEDPDVDADTVAHILQSLEQELEATAKGTYALLLDMGNSGGQNQDSKPCFIWGGVSEEEKKNEEAANRDRESVLLLP</sequence>
<keyword evidence="3" id="KW-1185">Reference proteome</keyword>
<accession>A0A437CP52</accession>
<dbReference type="EMBL" id="CM012449">
    <property type="protein sequence ID" value="RVE64571.1"/>
    <property type="molecule type" value="Genomic_DNA"/>
</dbReference>
<feature type="region of interest" description="Disordered" evidence="1">
    <location>
        <begin position="859"/>
        <end position="878"/>
    </location>
</feature>
<organism evidence="2 3">
    <name type="scientific">Oryzias javanicus</name>
    <name type="common">Javanese ricefish</name>
    <name type="synonym">Aplocheilus javanicus</name>
    <dbReference type="NCBI Taxonomy" id="123683"/>
    <lineage>
        <taxon>Eukaryota</taxon>
        <taxon>Metazoa</taxon>
        <taxon>Chordata</taxon>
        <taxon>Craniata</taxon>
        <taxon>Vertebrata</taxon>
        <taxon>Euteleostomi</taxon>
        <taxon>Actinopterygii</taxon>
        <taxon>Neopterygii</taxon>
        <taxon>Teleostei</taxon>
        <taxon>Neoteleostei</taxon>
        <taxon>Acanthomorphata</taxon>
        <taxon>Ovalentaria</taxon>
        <taxon>Atherinomorphae</taxon>
        <taxon>Beloniformes</taxon>
        <taxon>Adrianichthyidae</taxon>
        <taxon>Oryziinae</taxon>
        <taxon>Oryzias</taxon>
    </lineage>
</organism>
<proteinExistence type="predicted"/>
<protein>
    <submittedName>
        <fullName evidence="2">Uncharacterized protein</fullName>
    </submittedName>
</protein>
<dbReference type="PANTHER" id="PTHR28634">
    <property type="entry name" value="ZINC FINGER B-BOX DOMAIN-CONTAINING PROTEIN 1"/>
    <property type="match status" value="1"/>
</dbReference>
<evidence type="ECO:0000256" key="1">
    <source>
        <dbReference type="SAM" id="MobiDB-lite"/>
    </source>
</evidence>
<dbReference type="OrthoDB" id="6226111at2759"/>
<feature type="region of interest" description="Disordered" evidence="1">
    <location>
        <begin position="66"/>
        <end position="101"/>
    </location>
</feature>
<feature type="compositionally biased region" description="Basic and acidic residues" evidence="1">
    <location>
        <begin position="66"/>
        <end position="76"/>
    </location>
</feature>
<dbReference type="InterPro" id="IPR037688">
    <property type="entry name" value="ZBBX"/>
</dbReference>
<feature type="compositionally biased region" description="Polar residues" evidence="1">
    <location>
        <begin position="402"/>
        <end position="411"/>
    </location>
</feature>
<reference evidence="2 3" key="2">
    <citation type="submission" date="2019-01" db="EMBL/GenBank/DDBJ databases">
        <title>A chromosome length genome reference of the Java medaka (oryzias javanicus).</title>
        <authorList>
            <person name="Herpin A."/>
            <person name="Takehana Y."/>
            <person name="Naruse K."/>
            <person name="Ansai S."/>
            <person name="Kawaguchi M."/>
        </authorList>
    </citation>
    <scope>NUCLEOTIDE SEQUENCE [LARGE SCALE GENOMIC DNA]</scope>
    <source>
        <strain evidence="2">RS831</strain>
        <tissue evidence="2">Whole body</tissue>
    </source>
</reference>
<name>A0A437CP52_ORYJA</name>
<evidence type="ECO:0000313" key="2">
    <source>
        <dbReference type="EMBL" id="RVE64571.1"/>
    </source>
</evidence>
<dbReference type="PANTHER" id="PTHR28634:SF1">
    <property type="entry name" value="ZINC FINGER B-BOX DOMAIN-CONTAINING PROTEIN 1"/>
    <property type="match status" value="1"/>
</dbReference>
<dbReference type="Proteomes" id="UP000283210">
    <property type="component" value="Chromosome 13"/>
</dbReference>
<feature type="region of interest" description="Disordered" evidence="1">
    <location>
        <begin position="374"/>
        <end position="423"/>
    </location>
</feature>